<evidence type="ECO:0000256" key="3">
    <source>
        <dbReference type="ARBA" id="ARBA00023027"/>
    </source>
</evidence>
<dbReference type="InterPro" id="IPR014026">
    <property type="entry name" value="UDP-Glc/GDP-Man_DH_dimer"/>
</dbReference>
<reference evidence="7" key="1">
    <citation type="submission" date="2018-02" db="EMBL/GenBank/DDBJ databases">
        <authorList>
            <person name="Clavel T."/>
            <person name="Strowig T."/>
        </authorList>
    </citation>
    <scope>NUCLEOTIDE SEQUENCE [LARGE SCALE GENOMIC DNA]</scope>
    <source>
        <strain evidence="7">DSM 100764</strain>
    </source>
</reference>
<dbReference type="GO" id="GO:0016628">
    <property type="term" value="F:oxidoreductase activity, acting on the CH-CH group of donors, NAD or NADP as acceptor"/>
    <property type="evidence" value="ECO:0007669"/>
    <property type="project" value="InterPro"/>
</dbReference>
<dbReference type="Pfam" id="PF03721">
    <property type="entry name" value="UDPG_MGDP_dh_N"/>
    <property type="match status" value="1"/>
</dbReference>
<comment type="caution">
    <text evidence="6">The sequence shown here is derived from an EMBL/GenBank/DDBJ whole genome shotgun (WGS) entry which is preliminary data.</text>
</comment>
<dbReference type="EMBL" id="PUBV01000019">
    <property type="protein sequence ID" value="PWB06798.1"/>
    <property type="molecule type" value="Genomic_DNA"/>
</dbReference>
<dbReference type="InterPro" id="IPR001732">
    <property type="entry name" value="UDP-Glc/GDP-Man_DH_N"/>
</dbReference>
<gene>
    <name evidence="6" type="ORF">C5O25_09145</name>
</gene>
<dbReference type="AlphaFoldDB" id="A0A2V1IQQ3"/>
<dbReference type="InterPro" id="IPR036220">
    <property type="entry name" value="UDP-Glc/GDP-Man_DH_C_sf"/>
</dbReference>
<evidence type="ECO:0000259" key="5">
    <source>
        <dbReference type="SMART" id="SM00984"/>
    </source>
</evidence>
<dbReference type="Pfam" id="PF00984">
    <property type="entry name" value="UDPG_MGDP_dh"/>
    <property type="match status" value="1"/>
</dbReference>
<dbReference type="SUPFAM" id="SSF51735">
    <property type="entry name" value="NAD(P)-binding Rossmann-fold domains"/>
    <property type="match status" value="1"/>
</dbReference>
<dbReference type="SUPFAM" id="SSF52413">
    <property type="entry name" value="UDP-glucose/GDP-mannose dehydrogenase C-terminal domain"/>
    <property type="match status" value="1"/>
</dbReference>
<keyword evidence="3" id="KW-0520">NAD</keyword>
<dbReference type="Proteomes" id="UP000244925">
    <property type="component" value="Unassembled WGS sequence"/>
</dbReference>
<keyword evidence="2" id="KW-0560">Oxidoreductase</keyword>
<evidence type="ECO:0000313" key="6">
    <source>
        <dbReference type="EMBL" id="PWB06798.1"/>
    </source>
</evidence>
<keyword evidence="7" id="KW-1185">Reference proteome</keyword>
<organism evidence="6 7">
    <name type="scientific">Paramuribaculum intestinale</name>
    <dbReference type="NCBI Taxonomy" id="2094151"/>
    <lineage>
        <taxon>Bacteria</taxon>
        <taxon>Pseudomonadati</taxon>
        <taxon>Bacteroidota</taxon>
        <taxon>Bacteroidia</taxon>
        <taxon>Bacteroidales</taxon>
        <taxon>Muribaculaceae</taxon>
        <taxon>Paramuribaculum</taxon>
    </lineage>
</organism>
<dbReference type="PANTHER" id="PTHR43491">
    <property type="entry name" value="UDP-N-ACETYL-D-MANNOSAMINE DEHYDROGENASE"/>
    <property type="match status" value="1"/>
</dbReference>
<dbReference type="PIRSF" id="PIRSF500136">
    <property type="entry name" value="UDP_ManNAc_DH"/>
    <property type="match status" value="1"/>
</dbReference>
<dbReference type="SUPFAM" id="SSF48179">
    <property type="entry name" value="6-phosphogluconate dehydrogenase C-terminal domain-like"/>
    <property type="match status" value="1"/>
</dbReference>
<protein>
    <submittedName>
        <fullName evidence="6">Nucleotide sugar dehydrogenase</fullName>
    </submittedName>
</protein>
<dbReference type="SMART" id="SM00984">
    <property type="entry name" value="UDPG_MGDP_dh_C"/>
    <property type="match status" value="1"/>
</dbReference>
<dbReference type="Pfam" id="PF03720">
    <property type="entry name" value="UDPG_MGDP_dh_C"/>
    <property type="match status" value="1"/>
</dbReference>
<feature type="domain" description="UDP-glucose/GDP-mannose dehydrogenase C-terminal" evidence="5">
    <location>
        <begin position="326"/>
        <end position="426"/>
    </location>
</feature>
<evidence type="ECO:0000256" key="1">
    <source>
        <dbReference type="ARBA" id="ARBA00006601"/>
    </source>
</evidence>
<dbReference type="GO" id="GO:0000271">
    <property type="term" value="P:polysaccharide biosynthetic process"/>
    <property type="evidence" value="ECO:0007669"/>
    <property type="project" value="InterPro"/>
</dbReference>
<sequence>MAMGIYDRLCSRQTSVGVVGLGYVGMPLALEMAKHFNVVGFDLVKKVCNCSSTDYPPPLNNDGSGAQYGGRPVIAGCIDDLADASFYIVAVGTPVNDSHTPDISQLLAATESVGGILKRGDYVVYESTVFPGCTERECVPLLERISGLECGLDFKVGYSPERINPGDLAHDLTNTPKIISGCDEEAAEEIARVYGRVVSAPLSWASDIRAAESAKLLENIQRCVNIELINEMSMTLGRMGIDVSEVVRLASSKWNFTAYSPGLVGGHCIPVDPYYMISEAARRGIDMPLTRLGCSVNESMAGYVADEVLRRISGSVGREGRRPRVLVLGVAYKPDSDDIRSSGAAALRECLSERGAECDVVDEMVDGESVKRMYGFELSSCPSGVYDAVVIAVAHECYRGLEDEWFARVTTGPEALLADLGGTYKGRISNLRYWTL</sequence>
<dbReference type="InterPro" id="IPR008927">
    <property type="entry name" value="6-PGluconate_DH-like_C_sf"/>
</dbReference>
<dbReference type="NCBIfam" id="TIGR03026">
    <property type="entry name" value="NDP-sugDHase"/>
    <property type="match status" value="1"/>
</dbReference>
<accession>A0A2V1IQQ3</accession>
<evidence type="ECO:0000256" key="4">
    <source>
        <dbReference type="PIRNR" id="PIRNR000124"/>
    </source>
</evidence>
<evidence type="ECO:0000313" key="7">
    <source>
        <dbReference type="Proteomes" id="UP000244925"/>
    </source>
</evidence>
<evidence type="ECO:0000256" key="2">
    <source>
        <dbReference type="ARBA" id="ARBA00023002"/>
    </source>
</evidence>
<dbReference type="InterPro" id="IPR036291">
    <property type="entry name" value="NAD(P)-bd_dom_sf"/>
</dbReference>
<dbReference type="InterPro" id="IPR028359">
    <property type="entry name" value="UDP_ManNAc/GlcNAc_DH"/>
</dbReference>
<proteinExistence type="inferred from homology"/>
<dbReference type="Gene3D" id="3.40.50.720">
    <property type="entry name" value="NAD(P)-binding Rossmann-like Domain"/>
    <property type="match status" value="2"/>
</dbReference>
<name>A0A2V1IQQ3_9BACT</name>
<comment type="similarity">
    <text evidence="1 4">Belongs to the UDP-glucose/GDP-mannose dehydrogenase family.</text>
</comment>
<dbReference type="InterPro" id="IPR017476">
    <property type="entry name" value="UDP-Glc/GDP-Man"/>
</dbReference>
<dbReference type="GO" id="GO:0016616">
    <property type="term" value="F:oxidoreductase activity, acting on the CH-OH group of donors, NAD or NADP as acceptor"/>
    <property type="evidence" value="ECO:0007669"/>
    <property type="project" value="InterPro"/>
</dbReference>
<dbReference type="GO" id="GO:0051287">
    <property type="term" value="F:NAD binding"/>
    <property type="evidence" value="ECO:0007669"/>
    <property type="project" value="InterPro"/>
</dbReference>
<dbReference type="PIRSF" id="PIRSF000124">
    <property type="entry name" value="UDPglc_GDPman_dh"/>
    <property type="match status" value="1"/>
</dbReference>
<dbReference type="PANTHER" id="PTHR43491:SF2">
    <property type="entry name" value="UDP-N-ACETYL-D-MANNOSAMINE DEHYDROGENASE"/>
    <property type="match status" value="1"/>
</dbReference>
<dbReference type="InterPro" id="IPR014027">
    <property type="entry name" value="UDP-Glc/GDP-Man_DH_C"/>
</dbReference>